<name>X1U0G0_9ZZZZ</name>
<dbReference type="AlphaFoldDB" id="X1U0G0"/>
<dbReference type="Gene3D" id="3.10.310.40">
    <property type="match status" value="1"/>
</dbReference>
<evidence type="ECO:0000313" key="1">
    <source>
        <dbReference type="EMBL" id="GAI97086.1"/>
    </source>
</evidence>
<organism evidence="1">
    <name type="scientific">marine sediment metagenome</name>
    <dbReference type="NCBI Taxonomy" id="412755"/>
    <lineage>
        <taxon>unclassified sequences</taxon>
        <taxon>metagenomes</taxon>
        <taxon>ecological metagenomes</taxon>
    </lineage>
</organism>
<protein>
    <recommendedName>
        <fullName evidence="2">DHHA1 domain-containing protein</fullName>
    </recommendedName>
</protein>
<sequence length="44" mass="4787">SPLIKGKGGGRPSLVEIAGEEIENLEQALERAFEFIKKKMGSDL</sequence>
<dbReference type="EMBL" id="BARW01020905">
    <property type="protein sequence ID" value="GAI97086.1"/>
    <property type="molecule type" value="Genomic_DNA"/>
</dbReference>
<proteinExistence type="predicted"/>
<reference evidence="1" key="1">
    <citation type="journal article" date="2014" name="Front. Microbiol.">
        <title>High frequency of phylogenetically diverse reductive dehalogenase-homologous genes in deep subseafloor sedimentary metagenomes.</title>
        <authorList>
            <person name="Kawai M."/>
            <person name="Futagami T."/>
            <person name="Toyoda A."/>
            <person name="Takaki Y."/>
            <person name="Nishi S."/>
            <person name="Hori S."/>
            <person name="Arai W."/>
            <person name="Tsubouchi T."/>
            <person name="Morono Y."/>
            <person name="Uchiyama I."/>
            <person name="Ito T."/>
            <person name="Fujiyama A."/>
            <person name="Inagaki F."/>
            <person name="Takami H."/>
        </authorList>
    </citation>
    <scope>NUCLEOTIDE SEQUENCE</scope>
    <source>
        <strain evidence="1">Expedition CK06-06</strain>
    </source>
</reference>
<gene>
    <name evidence="1" type="ORF">S12H4_35221</name>
</gene>
<feature type="non-terminal residue" evidence="1">
    <location>
        <position position="1"/>
    </location>
</feature>
<comment type="caution">
    <text evidence="1">The sequence shown here is derived from an EMBL/GenBank/DDBJ whole genome shotgun (WGS) entry which is preliminary data.</text>
</comment>
<accession>X1U0G0</accession>
<evidence type="ECO:0008006" key="2">
    <source>
        <dbReference type="Google" id="ProtNLM"/>
    </source>
</evidence>